<proteinExistence type="predicted"/>
<evidence type="ECO:0008006" key="4">
    <source>
        <dbReference type="Google" id="ProtNLM"/>
    </source>
</evidence>
<accession>A0AAD8K3P6</accession>
<dbReference type="SUPFAM" id="SSF64356">
    <property type="entry name" value="SNARE-like"/>
    <property type="match status" value="1"/>
</dbReference>
<dbReference type="Gene3D" id="3.30.450.50">
    <property type="entry name" value="Longin domain"/>
    <property type="match status" value="1"/>
</dbReference>
<dbReference type="GO" id="GO:0016020">
    <property type="term" value="C:membrane"/>
    <property type="evidence" value="ECO:0007669"/>
    <property type="project" value="InterPro"/>
</dbReference>
<dbReference type="PANTHER" id="PTHR47461:SF3">
    <property type="entry name" value="PHYTOLONGIN PHYL2.2"/>
    <property type="match status" value="1"/>
</dbReference>
<organism evidence="2 3">
    <name type="scientific">Tagetes erecta</name>
    <name type="common">African marigold</name>
    <dbReference type="NCBI Taxonomy" id="13708"/>
    <lineage>
        <taxon>Eukaryota</taxon>
        <taxon>Viridiplantae</taxon>
        <taxon>Streptophyta</taxon>
        <taxon>Embryophyta</taxon>
        <taxon>Tracheophyta</taxon>
        <taxon>Spermatophyta</taxon>
        <taxon>Magnoliopsida</taxon>
        <taxon>eudicotyledons</taxon>
        <taxon>Gunneridae</taxon>
        <taxon>Pentapetalae</taxon>
        <taxon>asterids</taxon>
        <taxon>campanulids</taxon>
        <taxon>Asterales</taxon>
        <taxon>Asteraceae</taxon>
        <taxon>Asteroideae</taxon>
        <taxon>Heliantheae alliance</taxon>
        <taxon>Tageteae</taxon>
        <taxon>Tagetes</taxon>
    </lineage>
</organism>
<comment type="caution">
    <text evidence="2">The sequence shown here is derived from an EMBL/GenBank/DDBJ whole genome shotgun (WGS) entry which is preliminary data.</text>
</comment>
<evidence type="ECO:0000256" key="1">
    <source>
        <dbReference type="SAM" id="Phobius"/>
    </source>
</evidence>
<protein>
    <recommendedName>
        <fullName evidence="4">Longin domain-containing protein</fullName>
    </recommendedName>
</protein>
<reference evidence="2" key="1">
    <citation type="journal article" date="2023" name="bioRxiv">
        <title>Improved chromosome-level genome assembly for marigold (Tagetes erecta).</title>
        <authorList>
            <person name="Jiang F."/>
            <person name="Yuan L."/>
            <person name="Wang S."/>
            <person name="Wang H."/>
            <person name="Xu D."/>
            <person name="Wang A."/>
            <person name="Fan W."/>
        </authorList>
    </citation>
    <scope>NUCLEOTIDE SEQUENCE</scope>
    <source>
        <strain evidence="2">WSJ</strain>
        <tissue evidence="2">Leaf</tissue>
    </source>
</reference>
<evidence type="ECO:0000313" key="3">
    <source>
        <dbReference type="Proteomes" id="UP001229421"/>
    </source>
</evidence>
<evidence type="ECO:0000313" key="2">
    <source>
        <dbReference type="EMBL" id="KAK1415184.1"/>
    </source>
</evidence>
<dbReference type="PANTHER" id="PTHR47461">
    <property type="entry name" value="PHYTOLONGIN PHYL1.2"/>
    <property type="match status" value="1"/>
</dbReference>
<keyword evidence="3" id="KW-1185">Reference proteome</keyword>
<sequence length="192" mass="21960">MSLNPNLILYTCIAKDTTILADFVSKHADLSDTANKCLEKTPAFHSVFSHTVNGKTYMFFIYDPFVYFGIFDESLERHACLLFLESVKNVFMCMMNNDTVNKCTLSSHCFQGEMSPLFHQLMGLNSELDSKDGLEEDKYGVSSDDDVSRPRRVRYVWKNEQVMVVLFMDFVVCAGLFVIWLCVCNGFRCVSN</sequence>
<keyword evidence="1" id="KW-1133">Transmembrane helix</keyword>
<dbReference type="InterPro" id="IPR011012">
    <property type="entry name" value="Longin-like_dom_sf"/>
</dbReference>
<dbReference type="EMBL" id="JAUHHV010000008">
    <property type="protein sequence ID" value="KAK1415184.1"/>
    <property type="molecule type" value="Genomic_DNA"/>
</dbReference>
<dbReference type="Proteomes" id="UP001229421">
    <property type="component" value="Unassembled WGS sequence"/>
</dbReference>
<keyword evidence="1" id="KW-0812">Transmembrane</keyword>
<dbReference type="AlphaFoldDB" id="A0AAD8K3P6"/>
<gene>
    <name evidence="2" type="ORF">QVD17_30956</name>
</gene>
<name>A0AAD8K3P6_TARER</name>
<keyword evidence="1" id="KW-0472">Membrane</keyword>
<dbReference type="InterPro" id="IPR044783">
    <property type="entry name" value="PHYL"/>
</dbReference>
<feature type="transmembrane region" description="Helical" evidence="1">
    <location>
        <begin position="162"/>
        <end position="181"/>
    </location>
</feature>